<dbReference type="EMBL" id="BQNB010017653">
    <property type="protein sequence ID" value="GJT65698.1"/>
    <property type="molecule type" value="Genomic_DNA"/>
</dbReference>
<comment type="caution">
    <text evidence="2">The sequence shown here is derived from an EMBL/GenBank/DDBJ whole genome shotgun (WGS) entry which is preliminary data.</text>
</comment>
<sequence length="520" mass="59905">MYRPSSELSRQEEFEHIVMNVIFDQEERIRQLEDYMQVITDEFLEFSLEVARRLKEMIKEKNEPRKIKKITKYLDIKVLENGAKHDFLESLEKKTFPTLANLLCVRYVRLIHSNPSQPQKNILGFKPGERANLSRHNPSNSLTVQPPTQNDTTFMVNNPIKHDPSPYCSLTHVESNRVFDPGEKTYDLPFKGSLKLIKPITIPISPSHNHKQPAATLINLKLNSRYTMIVHPQSAMSKRARSTKGQASSSREETMEEKVRKFGLFDNGNHQMNYNNLVGRSIHPGDVVDWEFLSNKGLAQPFFNFINTDTFSGPQWVNLFQINEPIFRELVREFFASFEFDASPCKYEPLHKDVTLRFNVGNTKSKSIRNPRIKLAYRFITMTITGRKETTNHVTEIDLFYLYCIFGEGFVCNIPYWLAKYLKSVRNKSVIFGGMFVTRIAWSFGLLTNEMVSVLNRDPPLHIYRKTSLVKMGVIMELHKGECCWPATREVAEEGEGDDEEGNGEGETKELGAPRTSTAT</sequence>
<evidence type="ECO:0000313" key="3">
    <source>
        <dbReference type="Proteomes" id="UP001151760"/>
    </source>
</evidence>
<accession>A0ABQ5FQS5</accession>
<reference evidence="2" key="1">
    <citation type="journal article" date="2022" name="Int. J. Mol. Sci.">
        <title>Draft Genome of Tanacetum Coccineum: Genomic Comparison of Closely Related Tanacetum-Family Plants.</title>
        <authorList>
            <person name="Yamashiro T."/>
            <person name="Shiraishi A."/>
            <person name="Nakayama K."/>
            <person name="Satake H."/>
        </authorList>
    </citation>
    <scope>NUCLEOTIDE SEQUENCE</scope>
</reference>
<feature type="region of interest" description="Disordered" evidence="1">
    <location>
        <begin position="489"/>
        <end position="520"/>
    </location>
</feature>
<proteinExistence type="predicted"/>
<feature type="compositionally biased region" description="Acidic residues" evidence="1">
    <location>
        <begin position="493"/>
        <end position="504"/>
    </location>
</feature>
<feature type="region of interest" description="Disordered" evidence="1">
    <location>
        <begin position="233"/>
        <end position="253"/>
    </location>
</feature>
<keyword evidence="3" id="KW-1185">Reference proteome</keyword>
<name>A0ABQ5FQS5_9ASTR</name>
<protein>
    <submittedName>
        <fullName evidence="2">Uncharacterized protein</fullName>
    </submittedName>
</protein>
<organism evidence="2 3">
    <name type="scientific">Tanacetum coccineum</name>
    <dbReference type="NCBI Taxonomy" id="301880"/>
    <lineage>
        <taxon>Eukaryota</taxon>
        <taxon>Viridiplantae</taxon>
        <taxon>Streptophyta</taxon>
        <taxon>Embryophyta</taxon>
        <taxon>Tracheophyta</taxon>
        <taxon>Spermatophyta</taxon>
        <taxon>Magnoliopsida</taxon>
        <taxon>eudicotyledons</taxon>
        <taxon>Gunneridae</taxon>
        <taxon>Pentapetalae</taxon>
        <taxon>asterids</taxon>
        <taxon>campanulids</taxon>
        <taxon>Asterales</taxon>
        <taxon>Asteraceae</taxon>
        <taxon>Asteroideae</taxon>
        <taxon>Anthemideae</taxon>
        <taxon>Anthemidinae</taxon>
        <taxon>Tanacetum</taxon>
    </lineage>
</organism>
<evidence type="ECO:0000256" key="1">
    <source>
        <dbReference type="SAM" id="MobiDB-lite"/>
    </source>
</evidence>
<reference evidence="2" key="2">
    <citation type="submission" date="2022-01" db="EMBL/GenBank/DDBJ databases">
        <authorList>
            <person name="Yamashiro T."/>
            <person name="Shiraishi A."/>
            <person name="Satake H."/>
            <person name="Nakayama K."/>
        </authorList>
    </citation>
    <scope>NUCLEOTIDE SEQUENCE</scope>
</reference>
<evidence type="ECO:0000313" key="2">
    <source>
        <dbReference type="EMBL" id="GJT65698.1"/>
    </source>
</evidence>
<gene>
    <name evidence="2" type="ORF">Tco_1017178</name>
</gene>
<dbReference type="Proteomes" id="UP001151760">
    <property type="component" value="Unassembled WGS sequence"/>
</dbReference>